<dbReference type="Proteomes" id="UP000229498">
    <property type="component" value="Unassembled WGS sequence"/>
</dbReference>
<proteinExistence type="predicted"/>
<feature type="transmembrane region" description="Helical" evidence="6">
    <location>
        <begin position="377"/>
        <end position="395"/>
    </location>
</feature>
<dbReference type="PANTHER" id="PTHR33529:SF6">
    <property type="entry name" value="YJGP_YJGQ FAMILY PERMEASE"/>
    <property type="match status" value="1"/>
</dbReference>
<organism evidence="7 8">
    <name type="scientific">Minwuia thermotolerans</name>
    <dbReference type="NCBI Taxonomy" id="2056226"/>
    <lineage>
        <taxon>Bacteria</taxon>
        <taxon>Pseudomonadati</taxon>
        <taxon>Pseudomonadota</taxon>
        <taxon>Alphaproteobacteria</taxon>
        <taxon>Minwuiales</taxon>
        <taxon>Minwuiaceae</taxon>
        <taxon>Minwuia</taxon>
    </lineage>
</organism>
<dbReference type="GO" id="GO:0043190">
    <property type="term" value="C:ATP-binding cassette (ABC) transporter complex"/>
    <property type="evidence" value="ECO:0007669"/>
    <property type="project" value="TreeGrafter"/>
</dbReference>
<protein>
    <recommendedName>
        <fullName evidence="9">Lipopolysaccharide export system permease protein LptF</fullName>
    </recommendedName>
</protein>
<keyword evidence="4 6" id="KW-1133">Transmembrane helix</keyword>
<dbReference type="EMBL" id="PHIG01000038">
    <property type="protein sequence ID" value="PJK28927.1"/>
    <property type="molecule type" value="Genomic_DNA"/>
</dbReference>
<dbReference type="AlphaFoldDB" id="A0A2M9FZN0"/>
<keyword evidence="2" id="KW-1003">Cell membrane</keyword>
<evidence type="ECO:0000256" key="4">
    <source>
        <dbReference type="ARBA" id="ARBA00022989"/>
    </source>
</evidence>
<accession>A0A2M9FZN0</accession>
<feature type="transmembrane region" description="Helical" evidence="6">
    <location>
        <begin position="166"/>
        <end position="189"/>
    </location>
</feature>
<reference evidence="7 8" key="1">
    <citation type="submission" date="2017-11" db="EMBL/GenBank/DDBJ databases">
        <title>Draft genome sequence of Rhizobiales bacterium SY3-13.</title>
        <authorList>
            <person name="Sun C."/>
        </authorList>
    </citation>
    <scope>NUCLEOTIDE SEQUENCE [LARGE SCALE GENOMIC DNA]</scope>
    <source>
        <strain evidence="7 8">SY3-13</strain>
    </source>
</reference>
<dbReference type="InterPro" id="IPR005495">
    <property type="entry name" value="LptG/LptF_permease"/>
</dbReference>
<comment type="caution">
    <text evidence="7">The sequence shown here is derived from an EMBL/GenBank/DDBJ whole genome shotgun (WGS) entry which is preliminary data.</text>
</comment>
<keyword evidence="3 6" id="KW-0812">Transmembrane</keyword>
<feature type="transmembrane region" description="Helical" evidence="6">
    <location>
        <begin position="346"/>
        <end position="365"/>
    </location>
</feature>
<evidence type="ECO:0000256" key="1">
    <source>
        <dbReference type="ARBA" id="ARBA00004651"/>
    </source>
</evidence>
<feature type="transmembrane region" description="Helical" evidence="6">
    <location>
        <begin position="407"/>
        <end position="427"/>
    </location>
</feature>
<evidence type="ECO:0000256" key="3">
    <source>
        <dbReference type="ARBA" id="ARBA00022692"/>
    </source>
</evidence>
<dbReference type="PANTHER" id="PTHR33529">
    <property type="entry name" value="SLR0882 PROTEIN-RELATED"/>
    <property type="match status" value="1"/>
</dbReference>
<dbReference type="OrthoDB" id="8477889at2"/>
<sequence length="439" mass="48379">MLAPEIEISICLIPLKNCRTDISQALPGRVNGALCVRQGLRRRRWPGCTRQGIPSGFHRPLRSLYSAAMRHLTGYMIRAAAGPTAFVTMVLTGIIWILQALRFVDEIINYDMSMGAFFYISFLLLPQLLPVTLPIGLFCGMLYAYWRMSSDSELVVMRAAGLSRMALAGPGLLLAGFCAVFVASMTFYFMPMANSTMRDTRFAWKYIYSTVVLREGAFTPLKTRLTVYVAERRSGGELHGLLIHDEREPGKSVTMMAEQGTLIRAEEGPKILLLNGNRQEKDHESGNINVLYFDRYNVEIDLVGSNAPVRVAKIEERTIEDLFLIDPGDFDRATYHRIQAEGHKRVALPLLTIAFALMAIATVLYGEFDRRGVGARIWVGCLSAGLLQAAVLGLTQAAATEPFFNTLVYVLLLAAIAGSLFLMRAGAGMPTPGPAPMAA</sequence>
<evidence type="ECO:0008006" key="9">
    <source>
        <dbReference type="Google" id="ProtNLM"/>
    </source>
</evidence>
<name>A0A2M9FZN0_9PROT</name>
<evidence type="ECO:0000313" key="8">
    <source>
        <dbReference type="Proteomes" id="UP000229498"/>
    </source>
</evidence>
<keyword evidence="5 6" id="KW-0472">Membrane</keyword>
<evidence type="ECO:0000256" key="5">
    <source>
        <dbReference type="ARBA" id="ARBA00023136"/>
    </source>
</evidence>
<dbReference type="GO" id="GO:0015920">
    <property type="term" value="P:lipopolysaccharide transport"/>
    <property type="evidence" value="ECO:0007669"/>
    <property type="project" value="TreeGrafter"/>
</dbReference>
<feature type="transmembrane region" description="Helical" evidence="6">
    <location>
        <begin position="85"/>
        <end position="104"/>
    </location>
</feature>
<evidence type="ECO:0000256" key="6">
    <source>
        <dbReference type="SAM" id="Phobius"/>
    </source>
</evidence>
<dbReference type="Pfam" id="PF03739">
    <property type="entry name" value="LptF_LptG"/>
    <property type="match status" value="1"/>
</dbReference>
<keyword evidence="8" id="KW-1185">Reference proteome</keyword>
<evidence type="ECO:0000256" key="2">
    <source>
        <dbReference type="ARBA" id="ARBA00022475"/>
    </source>
</evidence>
<gene>
    <name evidence="7" type="ORF">CVT23_14580</name>
</gene>
<comment type="subcellular location">
    <subcellularLocation>
        <location evidence="1">Cell membrane</location>
        <topology evidence="1">Multi-pass membrane protein</topology>
    </subcellularLocation>
</comment>
<evidence type="ECO:0000313" key="7">
    <source>
        <dbReference type="EMBL" id="PJK28927.1"/>
    </source>
</evidence>
<feature type="transmembrane region" description="Helical" evidence="6">
    <location>
        <begin position="116"/>
        <end position="146"/>
    </location>
</feature>